<dbReference type="InterPro" id="IPR001680">
    <property type="entry name" value="WD40_rpt"/>
</dbReference>
<comment type="caution">
    <text evidence="4">The sequence shown here is derived from an EMBL/GenBank/DDBJ whole genome shotgun (WGS) entry which is preliminary data.</text>
</comment>
<accession>A0AAD9GHK9</accession>
<dbReference type="Gene3D" id="2.130.10.10">
    <property type="entry name" value="YVTN repeat-like/Quinoprotein amine dehydrogenase"/>
    <property type="match status" value="2"/>
</dbReference>
<dbReference type="InterPro" id="IPR036322">
    <property type="entry name" value="WD40_repeat_dom_sf"/>
</dbReference>
<keyword evidence="5" id="KW-1185">Reference proteome</keyword>
<keyword evidence="2" id="KW-0677">Repeat</keyword>
<reference evidence="4" key="1">
    <citation type="journal article" date="2014" name="Nucleic Acids Res.">
        <title>The evolutionary dynamics of variant antigen genes in Babesia reveal a history of genomic innovation underlying host-parasite interaction.</title>
        <authorList>
            <person name="Jackson A.P."/>
            <person name="Otto T.D."/>
            <person name="Darby A."/>
            <person name="Ramaprasad A."/>
            <person name="Xia D."/>
            <person name="Echaide I.E."/>
            <person name="Farber M."/>
            <person name="Gahlot S."/>
            <person name="Gamble J."/>
            <person name="Gupta D."/>
            <person name="Gupta Y."/>
            <person name="Jackson L."/>
            <person name="Malandrin L."/>
            <person name="Malas T.B."/>
            <person name="Moussa E."/>
            <person name="Nair M."/>
            <person name="Reid A.J."/>
            <person name="Sanders M."/>
            <person name="Sharma J."/>
            <person name="Tracey A."/>
            <person name="Quail M.A."/>
            <person name="Weir W."/>
            <person name="Wastling J.M."/>
            <person name="Hall N."/>
            <person name="Willadsen P."/>
            <person name="Lingelbach K."/>
            <person name="Shiels B."/>
            <person name="Tait A."/>
            <person name="Berriman M."/>
            <person name="Allred D.R."/>
            <person name="Pain A."/>
        </authorList>
    </citation>
    <scope>NUCLEOTIDE SEQUENCE</scope>
    <source>
        <strain evidence="4">1802A</strain>
    </source>
</reference>
<evidence type="ECO:0000256" key="1">
    <source>
        <dbReference type="ARBA" id="ARBA00022574"/>
    </source>
</evidence>
<protein>
    <submittedName>
        <fullName evidence="4">Uncharacterized protein</fullName>
    </submittedName>
</protein>
<dbReference type="AlphaFoldDB" id="A0AAD9GHK9"/>
<dbReference type="SMART" id="SM00320">
    <property type="entry name" value="WD40"/>
    <property type="match status" value="3"/>
</dbReference>
<proteinExistence type="predicted"/>
<dbReference type="PANTHER" id="PTHR22847">
    <property type="entry name" value="WD40 REPEAT PROTEIN"/>
    <property type="match status" value="1"/>
</dbReference>
<evidence type="ECO:0000256" key="2">
    <source>
        <dbReference type="ARBA" id="ARBA00022737"/>
    </source>
</evidence>
<reference evidence="4" key="2">
    <citation type="submission" date="2021-05" db="EMBL/GenBank/DDBJ databases">
        <authorList>
            <person name="Pain A."/>
        </authorList>
    </citation>
    <scope>NUCLEOTIDE SEQUENCE</scope>
    <source>
        <strain evidence="4">1802A</strain>
    </source>
</reference>
<feature type="repeat" description="WD" evidence="3">
    <location>
        <begin position="112"/>
        <end position="147"/>
    </location>
</feature>
<name>A0AAD9GHK9_BABDI</name>
<dbReference type="SUPFAM" id="SSF50978">
    <property type="entry name" value="WD40 repeat-like"/>
    <property type="match status" value="1"/>
</dbReference>
<dbReference type="Pfam" id="PF00400">
    <property type="entry name" value="WD40"/>
    <property type="match status" value="2"/>
</dbReference>
<dbReference type="PROSITE" id="PS50294">
    <property type="entry name" value="WD_REPEATS_REGION"/>
    <property type="match status" value="2"/>
</dbReference>
<feature type="repeat" description="WD" evidence="3">
    <location>
        <begin position="182"/>
        <end position="222"/>
    </location>
</feature>
<dbReference type="PROSITE" id="PS00678">
    <property type="entry name" value="WD_REPEATS_1"/>
    <property type="match status" value="2"/>
</dbReference>
<dbReference type="PROSITE" id="PS50082">
    <property type="entry name" value="WD_REPEATS_2"/>
    <property type="match status" value="2"/>
</dbReference>
<dbReference type="InterPro" id="IPR019775">
    <property type="entry name" value="WD40_repeat_CS"/>
</dbReference>
<dbReference type="InterPro" id="IPR015943">
    <property type="entry name" value="WD40/YVTN_repeat-like_dom_sf"/>
</dbReference>
<evidence type="ECO:0000313" key="5">
    <source>
        <dbReference type="Proteomes" id="UP001195914"/>
    </source>
</evidence>
<dbReference type="GO" id="GO:1990234">
    <property type="term" value="C:transferase complex"/>
    <property type="evidence" value="ECO:0007669"/>
    <property type="project" value="UniProtKB-ARBA"/>
</dbReference>
<sequence>MIPVFSVEEQRPGLITRARFSPAIEDHRAMCIESNGAITLIDLKDVKYRTGHTYEYTHNAITGFSNYLLDFNFTADGRIVFIGDSFGNVTMDSINHIGNHISKKRGHLLRIDNAHEGGVFSVLPSPNYEFLVYTGGGDGMIRIWDIRFMVPGNPLLAYRQRSAPSKSKATDGGLTKKPLHELWAHKNAVSSICFPERRCLLSSGMDENLRLWDINHNAVIATIRSYGTALGIWDVAINKALGRVVVLGQSTDIWAFYINDFVGNKSPELYEMVTLEIEDGEPNDTDNFSRWRRMCSYGTNVIVPTLNNQLGAKAVVLDVATGSEVYRLMTDVVDRVHAIDAHPKVSSGLIVTGGTKNNRTVCTIWMEGEGMCTLSL</sequence>
<keyword evidence="1 3" id="KW-0853">WD repeat</keyword>
<dbReference type="PANTHER" id="PTHR22847:SF637">
    <property type="entry name" value="WD REPEAT DOMAIN 5B"/>
    <property type="match status" value="1"/>
</dbReference>
<evidence type="ECO:0000313" key="4">
    <source>
        <dbReference type="EMBL" id="KAK1938386.1"/>
    </source>
</evidence>
<dbReference type="EMBL" id="JAHBMH010000024">
    <property type="protein sequence ID" value="KAK1938386.1"/>
    <property type="molecule type" value="Genomic_DNA"/>
</dbReference>
<dbReference type="Proteomes" id="UP001195914">
    <property type="component" value="Unassembled WGS sequence"/>
</dbReference>
<organism evidence="4 5">
    <name type="scientific">Babesia divergens</name>
    <dbReference type="NCBI Taxonomy" id="32595"/>
    <lineage>
        <taxon>Eukaryota</taxon>
        <taxon>Sar</taxon>
        <taxon>Alveolata</taxon>
        <taxon>Apicomplexa</taxon>
        <taxon>Aconoidasida</taxon>
        <taxon>Piroplasmida</taxon>
        <taxon>Babesiidae</taxon>
        <taxon>Babesia</taxon>
    </lineage>
</organism>
<evidence type="ECO:0000256" key="3">
    <source>
        <dbReference type="PROSITE-ProRule" id="PRU00221"/>
    </source>
</evidence>
<gene>
    <name evidence="4" type="ORF">X943_000756</name>
</gene>